<dbReference type="InterPro" id="IPR020103">
    <property type="entry name" value="PsdUridine_synth_cat_dom_sf"/>
</dbReference>
<dbReference type="InterPro" id="IPR006224">
    <property type="entry name" value="PsdUridine_synth_RluA-like_CS"/>
</dbReference>
<dbReference type="EC" id="5.4.99.26" evidence="5"/>
<dbReference type="InterPro" id="IPR006145">
    <property type="entry name" value="PsdUridine_synth_RsuA/RluA"/>
</dbReference>
<gene>
    <name evidence="11" type="ORF">GP2143_04093</name>
</gene>
<comment type="catalytic activity">
    <reaction evidence="3">
        <text>uridine(65) in tRNA = pseudouridine(65) in tRNA</text>
        <dbReference type="Rhea" id="RHEA:42536"/>
        <dbReference type="Rhea" id="RHEA-COMP:10103"/>
        <dbReference type="Rhea" id="RHEA-COMP:10104"/>
        <dbReference type="ChEBI" id="CHEBI:65314"/>
        <dbReference type="ChEBI" id="CHEBI:65315"/>
        <dbReference type="EC" id="5.4.99.26"/>
    </reaction>
</comment>
<name>A0YDH0_9GAMM</name>
<dbReference type="OrthoDB" id="9807829at2"/>
<evidence type="ECO:0000256" key="3">
    <source>
        <dbReference type="ARBA" id="ARBA00036607"/>
    </source>
</evidence>
<evidence type="ECO:0000259" key="10">
    <source>
        <dbReference type="Pfam" id="PF00849"/>
    </source>
</evidence>
<accession>A0YDH0</accession>
<dbReference type="GO" id="GO:0008033">
    <property type="term" value="P:tRNA processing"/>
    <property type="evidence" value="ECO:0007669"/>
    <property type="project" value="UniProtKB-KW"/>
</dbReference>
<evidence type="ECO:0000256" key="2">
    <source>
        <dbReference type="ARBA" id="ARBA00023235"/>
    </source>
</evidence>
<dbReference type="InterPro" id="IPR050188">
    <property type="entry name" value="RluA_PseudoU_synthase"/>
</dbReference>
<dbReference type="EMBL" id="AAVT01000004">
    <property type="protein sequence ID" value="EAW31273.1"/>
    <property type="molecule type" value="Genomic_DNA"/>
</dbReference>
<proteinExistence type="predicted"/>
<dbReference type="PANTHER" id="PTHR21600">
    <property type="entry name" value="MITOCHONDRIAL RNA PSEUDOURIDINE SYNTHASE"/>
    <property type="match status" value="1"/>
</dbReference>
<evidence type="ECO:0000256" key="9">
    <source>
        <dbReference type="ARBA" id="ARBA00043049"/>
    </source>
</evidence>
<evidence type="ECO:0000256" key="4">
    <source>
        <dbReference type="ARBA" id="ARBA00037670"/>
    </source>
</evidence>
<evidence type="ECO:0000313" key="12">
    <source>
        <dbReference type="Proteomes" id="UP000004931"/>
    </source>
</evidence>
<keyword evidence="2" id="KW-0413">Isomerase</keyword>
<evidence type="ECO:0000256" key="6">
    <source>
        <dbReference type="ARBA" id="ARBA00040675"/>
    </source>
</evidence>
<dbReference type="Gene3D" id="3.30.2350.10">
    <property type="entry name" value="Pseudouridine synthase"/>
    <property type="match status" value="1"/>
</dbReference>
<dbReference type="Proteomes" id="UP000004931">
    <property type="component" value="Unassembled WGS sequence"/>
</dbReference>
<dbReference type="SUPFAM" id="SSF55120">
    <property type="entry name" value="Pseudouridine synthase"/>
    <property type="match status" value="1"/>
</dbReference>
<keyword evidence="12" id="KW-1185">Reference proteome</keyword>
<dbReference type="CDD" id="cd02563">
    <property type="entry name" value="PseudoU_synth_TruC"/>
    <property type="match status" value="1"/>
</dbReference>
<comment type="caution">
    <text evidence="11">The sequence shown here is derived from an EMBL/GenBank/DDBJ whole genome shotgun (WGS) entry which is preliminary data.</text>
</comment>
<feature type="domain" description="Pseudouridine synthase RsuA/RluA-like" evidence="10">
    <location>
        <begin position="14"/>
        <end position="173"/>
    </location>
</feature>
<evidence type="ECO:0000313" key="11">
    <source>
        <dbReference type="EMBL" id="EAW31273.1"/>
    </source>
</evidence>
<comment type="function">
    <text evidence="4">Responsible for synthesis of pseudouridine from uracil-65 in transfer RNAs.</text>
</comment>
<dbReference type="GO" id="GO:0160149">
    <property type="term" value="F:tRNA pseudouridine(65) synthase activity"/>
    <property type="evidence" value="ECO:0007669"/>
    <property type="project" value="UniProtKB-EC"/>
</dbReference>
<organism evidence="11 12">
    <name type="scientific">marine gamma proteobacterium HTCC2143</name>
    <dbReference type="NCBI Taxonomy" id="247633"/>
    <lineage>
        <taxon>Bacteria</taxon>
        <taxon>Pseudomonadati</taxon>
        <taxon>Pseudomonadota</taxon>
        <taxon>Gammaproteobacteria</taxon>
        <taxon>Cellvibrionales</taxon>
        <taxon>Spongiibacteraceae</taxon>
        <taxon>BD1-7 clade</taxon>
    </lineage>
</organism>
<dbReference type="GO" id="GO:0003723">
    <property type="term" value="F:RNA binding"/>
    <property type="evidence" value="ECO:0007669"/>
    <property type="project" value="InterPro"/>
</dbReference>
<dbReference type="AlphaFoldDB" id="A0YDH0"/>
<evidence type="ECO:0000256" key="8">
    <source>
        <dbReference type="ARBA" id="ARBA00041975"/>
    </source>
</evidence>
<dbReference type="PROSITE" id="PS01129">
    <property type="entry name" value="PSI_RLU"/>
    <property type="match status" value="1"/>
</dbReference>
<dbReference type="STRING" id="247633.GP2143_04093"/>
<reference evidence="11 12" key="1">
    <citation type="journal article" date="2010" name="J. Bacteriol.">
        <title>Genome sequence of the oligotrophic marine Gammaproteobacterium HTCC2143, isolated from the Oregon Coast.</title>
        <authorList>
            <person name="Oh H.M."/>
            <person name="Kang I."/>
            <person name="Ferriera S."/>
            <person name="Giovannoni S.J."/>
            <person name="Cho J.C."/>
        </authorList>
    </citation>
    <scope>NUCLEOTIDE SEQUENCE [LARGE SCALE GENOMIC DNA]</scope>
    <source>
        <strain evidence="11 12">HTCC2143</strain>
    </source>
</reference>
<dbReference type="GO" id="GO:0000455">
    <property type="term" value="P:enzyme-directed rRNA pseudouridine synthesis"/>
    <property type="evidence" value="ECO:0007669"/>
    <property type="project" value="TreeGrafter"/>
</dbReference>
<evidence type="ECO:0000256" key="5">
    <source>
        <dbReference type="ARBA" id="ARBA00038943"/>
    </source>
</evidence>
<dbReference type="NCBIfam" id="NF008321">
    <property type="entry name" value="PRK11112.1"/>
    <property type="match status" value="1"/>
</dbReference>
<dbReference type="eggNOG" id="COG0564">
    <property type="taxonomic scope" value="Bacteria"/>
</dbReference>
<sequence length="243" mass="27682">MLEPLSIIYRDDYLVAINKPSGLLVHRSNIDRHETQFALQLLRDQLGQHVYPVHRLDKPTSGLLLFALSSDVAKTVSLEFSNQTIKKKYLALVRGWCAEQGTIDHALKEQFDKMSGKPKKQAIQAKDAVTHFTRLAKVELPFAVDRYPSSRYSLVEARPVTGRKHQIRRHFKHISHPIIGDAKHGKSSHNGFFQSQFNCHRLMLACTEMTLTHPTTGDMMTLRASLDNTFSDVIDKLGWKLPQ</sequence>
<evidence type="ECO:0000256" key="1">
    <source>
        <dbReference type="ARBA" id="ARBA00022694"/>
    </source>
</evidence>
<dbReference type="Pfam" id="PF00849">
    <property type="entry name" value="PseudoU_synth_2"/>
    <property type="match status" value="1"/>
</dbReference>
<dbReference type="PANTHER" id="PTHR21600:SF56">
    <property type="entry name" value="TRNA PSEUDOURIDINE SYNTHASE C"/>
    <property type="match status" value="1"/>
</dbReference>
<protein>
    <recommendedName>
        <fullName evidence="6">tRNA pseudouridine synthase C</fullName>
        <ecNumber evidence="5">5.4.99.26</ecNumber>
    </recommendedName>
    <alternativeName>
        <fullName evidence="8">tRNA pseudouridine(65) synthase</fullName>
    </alternativeName>
    <alternativeName>
        <fullName evidence="9">tRNA pseudouridylate synthase C</fullName>
    </alternativeName>
    <alternativeName>
        <fullName evidence="7">tRNA-uridine isomerase C</fullName>
    </alternativeName>
</protein>
<keyword evidence="1" id="KW-0819">tRNA processing</keyword>
<evidence type="ECO:0000256" key="7">
    <source>
        <dbReference type="ARBA" id="ARBA00041803"/>
    </source>
</evidence>